<dbReference type="Pfam" id="PF10156">
    <property type="entry name" value="Med17"/>
    <property type="match status" value="1"/>
</dbReference>
<dbReference type="STRING" id="1314674.A0A0D7BUN5"/>
<gene>
    <name evidence="8" type="primary">MED17</name>
    <name evidence="10" type="ORF">CYLTODRAFT_416401</name>
</gene>
<evidence type="ECO:0000256" key="3">
    <source>
        <dbReference type="ARBA" id="ARBA00019610"/>
    </source>
</evidence>
<comment type="similarity">
    <text evidence="2 8">Belongs to the Mediator complex subunit 17 family.</text>
</comment>
<evidence type="ECO:0000313" key="11">
    <source>
        <dbReference type="Proteomes" id="UP000054007"/>
    </source>
</evidence>
<name>A0A0D7BUN5_9AGAR</name>
<evidence type="ECO:0000256" key="7">
    <source>
        <dbReference type="ARBA" id="ARBA00032014"/>
    </source>
</evidence>
<comment type="function">
    <text evidence="8">Component of the Mediator complex, a coactivator involved in the regulated transcription of nearly all RNA polymerase II-dependent genes. Mediator functions as a bridge to convey information from gene-specific regulatory proteins to the basal RNA polymerase II transcription machinery. Mediator is recruited to promoters by direct interactions with regulatory proteins and serves as a scaffold for the assembly of a functional preinitiation complex with RNA polymerase II and the general transcription factors.</text>
</comment>
<keyword evidence="4 8" id="KW-0805">Transcription regulation</keyword>
<evidence type="ECO:0000256" key="6">
    <source>
        <dbReference type="ARBA" id="ARBA00023242"/>
    </source>
</evidence>
<evidence type="ECO:0000256" key="2">
    <source>
        <dbReference type="ARBA" id="ARBA00005635"/>
    </source>
</evidence>
<dbReference type="GO" id="GO:0070847">
    <property type="term" value="C:core mediator complex"/>
    <property type="evidence" value="ECO:0007669"/>
    <property type="project" value="TreeGrafter"/>
</dbReference>
<feature type="region of interest" description="Disordered" evidence="9">
    <location>
        <begin position="1"/>
        <end position="23"/>
    </location>
</feature>
<dbReference type="GO" id="GO:0016592">
    <property type="term" value="C:mediator complex"/>
    <property type="evidence" value="ECO:0007669"/>
    <property type="project" value="InterPro"/>
</dbReference>
<evidence type="ECO:0000256" key="8">
    <source>
        <dbReference type="RuleBase" id="RU364140"/>
    </source>
</evidence>
<dbReference type="InterPro" id="IPR019313">
    <property type="entry name" value="Mediator_Med17"/>
</dbReference>
<keyword evidence="5 8" id="KW-0804">Transcription</keyword>
<comment type="subcellular location">
    <subcellularLocation>
        <location evidence="1 8">Nucleus</location>
    </subcellularLocation>
</comment>
<keyword evidence="6 8" id="KW-0539">Nucleus</keyword>
<keyword evidence="11" id="KW-1185">Reference proteome</keyword>
<accession>A0A0D7BUN5</accession>
<dbReference type="GO" id="GO:0003712">
    <property type="term" value="F:transcription coregulator activity"/>
    <property type="evidence" value="ECO:0007669"/>
    <property type="project" value="InterPro"/>
</dbReference>
<dbReference type="PANTHER" id="PTHR13114">
    <property type="entry name" value="MEDIATOR OF RNA POLYMERASE II TRANSCRIPTION SUBUNIT 17"/>
    <property type="match status" value="1"/>
</dbReference>
<dbReference type="PANTHER" id="PTHR13114:SF7">
    <property type="entry name" value="MEDIATOR OF RNA POLYMERASE II TRANSCRIPTION SUBUNIT 17"/>
    <property type="match status" value="1"/>
</dbReference>
<evidence type="ECO:0000256" key="5">
    <source>
        <dbReference type="ARBA" id="ARBA00023163"/>
    </source>
</evidence>
<sequence length="652" mass="72762">MNGDEPEWKQTKLSLERPYKDEEGNPIRTVYDVTDQGYFYERKQTAPEKLRDNIKRIPAERGWDIFDKTKHGHLVDTLPGAKTDVKKTDEKVDDEQKDMTSGELREMLSEMGGALMWVKQELTDAVELLNEVVPSSGPNINPSLGHLQSLVSGGVQAAPQEQKPNLLSGTMVKKQPPSISTQAFDAQLVLGAKDESLRKATDIFKTAADKMEASRMKSEKYWADALKIRKANWPLVPAPLPPGAATGKGADKLSRDFMITYGLEESSHAFRRRAIAWMGSTTTVAGFTPDDIVFPHRQHHSLRISIVSSNGETAYSSPPHTDHNSLQGMLKSAQREMVEQEIFTYLVNEASSLPTASAKVSERFISIEAALGIELRFELFDADIVLPPSNSKTLEATCDLIYHSLQALLLQRHEYTKQRRLAHPSVAKAPADPPLVLQPVLDILQYHVFCERTKSAIDSIVHALTAAGIYCSTRYQPVGQVGDTLVKLLDDRKVTSVNGQCVLRIDRRHTIRFSFASPSTLTAHLSQVTLTIASIPQLDQLITDDVSRFLLTRICELGRSITEDTVGGLWFLDLDRCIGKWEGCVFNFRLHFEEDGSAVKCVAFLLNRHTPKDGEIYTYAHEEQKRPLLEWAEEKIRASVQQAAPAMDTAVS</sequence>
<dbReference type="OrthoDB" id="10251234at2759"/>
<evidence type="ECO:0000256" key="1">
    <source>
        <dbReference type="ARBA" id="ARBA00004123"/>
    </source>
</evidence>
<feature type="non-terminal residue" evidence="10">
    <location>
        <position position="1"/>
    </location>
</feature>
<organism evidence="10 11">
    <name type="scientific">Cylindrobasidium torrendii FP15055 ss-10</name>
    <dbReference type="NCBI Taxonomy" id="1314674"/>
    <lineage>
        <taxon>Eukaryota</taxon>
        <taxon>Fungi</taxon>
        <taxon>Dikarya</taxon>
        <taxon>Basidiomycota</taxon>
        <taxon>Agaricomycotina</taxon>
        <taxon>Agaricomycetes</taxon>
        <taxon>Agaricomycetidae</taxon>
        <taxon>Agaricales</taxon>
        <taxon>Marasmiineae</taxon>
        <taxon>Physalacriaceae</taxon>
        <taxon>Cylindrobasidium</taxon>
    </lineage>
</organism>
<dbReference type="GO" id="GO:0006357">
    <property type="term" value="P:regulation of transcription by RNA polymerase II"/>
    <property type="evidence" value="ECO:0007669"/>
    <property type="project" value="InterPro"/>
</dbReference>
<dbReference type="AlphaFoldDB" id="A0A0D7BUN5"/>
<protein>
    <recommendedName>
        <fullName evidence="3 8">Mediator of RNA polymerase II transcription subunit 17</fullName>
    </recommendedName>
    <alternativeName>
        <fullName evidence="7 8">Mediator complex subunit 17</fullName>
    </alternativeName>
</protein>
<reference evidence="10 11" key="1">
    <citation type="journal article" date="2015" name="Fungal Genet. Biol.">
        <title>Evolution of novel wood decay mechanisms in Agaricales revealed by the genome sequences of Fistulina hepatica and Cylindrobasidium torrendii.</title>
        <authorList>
            <person name="Floudas D."/>
            <person name="Held B.W."/>
            <person name="Riley R."/>
            <person name="Nagy L.G."/>
            <person name="Koehler G."/>
            <person name="Ransdell A.S."/>
            <person name="Younus H."/>
            <person name="Chow J."/>
            <person name="Chiniquy J."/>
            <person name="Lipzen A."/>
            <person name="Tritt A."/>
            <person name="Sun H."/>
            <person name="Haridas S."/>
            <person name="LaButti K."/>
            <person name="Ohm R.A."/>
            <person name="Kues U."/>
            <person name="Blanchette R.A."/>
            <person name="Grigoriev I.V."/>
            <person name="Minto R.E."/>
            <person name="Hibbett D.S."/>
        </authorList>
    </citation>
    <scope>NUCLEOTIDE SEQUENCE [LARGE SCALE GENOMIC DNA]</scope>
    <source>
        <strain evidence="10 11">FP15055 ss-10</strain>
    </source>
</reference>
<evidence type="ECO:0000313" key="10">
    <source>
        <dbReference type="EMBL" id="KIY74142.1"/>
    </source>
</evidence>
<dbReference type="Proteomes" id="UP000054007">
    <property type="component" value="Unassembled WGS sequence"/>
</dbReference>
<proteinExistence type="inferred from homology"/>
<evidence type="ECO:0000256" key="4">
    <source>
        <dbReference type="ARBA" id="ARBA00023015"/>
    </source>
</evidence>
<dbReference type="EMBL" id="KN880432">
    <property type="protein sequence ID" value="KIY74142.1"/>
    <property type="molecule type" value="Genomic_DNA"/>
</dbReference>
<evidence type="ECO:0000256" key="9">
    <source>
        <dbReference type="SAM" id="MobiDB-lite"/>
    </source>
</evidence>
<keyword evidence="8" id="KW-0010">Activator</keyword>
<comment type="subunit">
    <text evidence="8">Component of the Mediator complex.</text>
</comment>